<organism evidence="2 3">
    <name type="scientific">Rippkaea orientalis (strain PCC 8801 / RF-1)</name>
    <name type="common">Cyanothece sp. (strain PCC 8801)</name>
    <dbReference type="NCBI Taxonomy" id="41431"/>
    <lineage>
        <taxon>Bacteria</taxon>
        <taxon>Bacillati</taxon>
        <taxon>Cyanobacteriota</taxon>
        <taxon>Cyanophyceae</taxon>
        <taxon>Oscillatoriophycideae</taxon>
        <taxon>Chroococcales</taxon>
        <taxon>Aphanothecaceae</taxon>
        <taxon>Rippkaea</taxon>
        <taxon>Rippkaea orientalis</taxon>
    </lineage>
</organism>
<name>B7JZA2_RIPO1</name>
<dbReference type="PROSITE" id="PS50851">
    <property type="entry name" value="CHEW"/>
    <property type="match status" value="1"/>
</dbReference>
<dbReference type="GO" id="GO:0006935">
    <property type="term" value="P:chemotaxis"/>
    <property type="evidence" value="ECO:0007669"/>
    <property type="project" value="InterPro"/>
</dbReference>
<dbReference type="RefSeq" id="WP_012596574.1">
    <property type="nucleotide sequence ID" value="NC_011726.1"/>
</dbReference>
<protein>
    <submittedName>
        <fullName evidence="2">CheW protein</fullName>
    </submittedName>
</protein>
<evidence type="ECO:0000313" key="3">
    <source>
        <dbReference type="Proteomes" id="UP000008204"/>
    </source>
</evidence>
<dbReference type="Pfam" id="PF01584">
    <property type="entry name" value="CheW"/>
    <property type="match status" value="1"/>
</dbReference>
<gene>
    <name evidence="2" type="ordered locus">PCC8801_3343</name>
</gene>
<feature type="domain" description="CheW-like" evidence="1">
    <location>
        <begin position="24"/>
        <end position="168"/>
    </location>
</feature>
<dbReference type="eggNOG" id="COG0835">
    <property type="taxonomic scope" value="Bacteria"/>
</dbReference>
<evidence type="ECO:0000259" key="1">
    <source>
        <dbReference type="PROSITE" id="PS50851"/>
    </source>
</evidence>
<dbReference type="Gene3D" id="2.40.50.180">
    <property type="entry name" value="CheA-289, Domain 4"/>
    <property type="match status" value="1"/>
</dbReference>
<evidence type="ECO:0000313" key="2">
    <source>
        <dbReference type="EMBL" id="ACK67313.1"/>
    </source>
</evidence>
<keyword evidence="3" id="KW-1185">Reference proteome</keyword>
<dbReference type="GO" id="GO:0007165">
    <property type="term" value="P:signal transduction"/>
    <property type="evidence" value="ECO:0007669"/>
    <property type="project" value="InterPro"/>
</dbReference>
<dbReference type="SMART" id="SM00260">
    <property type="entry name" value="CheW"/>
    <property type="match status" value="1"/>
</dbReference>
<dbReference type="InterPro" id="IPR036061">
    <property type="entry name" value="CheW-like_dom_sf"/>
</dbReference>
<dbReference type="KEGG" id="cyp:PCC8801_3343"/>
<dbReference type="EMBL" id="CP001287">
    <property type="protein sequence ID" value="ACK67313.1"/>
    <property type="molecule type" value="Genomic_DNA"/>
</dbReference>
<accession>B7JZA2</accession>
<dbReference type="STRING" id="41431.PCC8801_3343"/>
<dbReference type="Proteomes" id="UP000008204">
    <property type="component" value="Chromosome"/>
</dbReference>
<dbReference type="SUPFAM" id="SSF50341">
    <property type="entry name" value="CheW-like"/>
    <property type="match status" value="1"/>
</dbReference>
<dbReference type="HOGENOM" id="CLU_129738_0_0_3"/>
<dbReference type="OrthoDB" id="572144at2"/>
<proteinExistence type="predicted"/>
<reference evidence="3" key="1">
    <citation type="journal article" date="2011" name="MBio">
        <title>Novel metabolic attributes of the genus Cyanothece, comprising a group of unicellular nitrogen-fixing Cyanobacteria.</title>
        <authorList>
            <person name="Bandyopadhyay A."/>
            <person name="Elvitigala T."/>
            <person name="Welsh E."/>
            <person name="Stockel J."/>
            <person name="Liberton M."/>
            <person name="Min H."/>
            <person name="Sherman L.A."/>
            <person name="Pakrasi H.B."/>
        </authorList>
    </citation>
    <scope>NUCLEOTIDE SEQUENCE [LARGE SCALE GENOMIC DNA]</scope>
    <source>
        <strain evidence="3">PCC 8801</strain>
    </source>
</reference>
<dbReference type="InterPro" id="IPR002545">
    <property type="entry name" value="CheW-lke_dom"/>
</dbReference>
<sequence>MNTNTSSINAADLTLSPNNKGGKFQTLLLFSVGKLNLALPIESVQKISRYTDLQGSGTTSVGLLHIDNQEITAIDLHKRLFKVSQALASQAKPFIILARNSLKESFAIVVEKTPTLMDIPLSKIRVLPDSYRQADTLDMASHVTMIQQEDQTLTVFIVDCDRLLSRIS</sequence>
<dbReference type="Gene3D" id="2.30.30.40">
    <property type="entry name" value="SH3 Domains"/>
    <property type="match status" value="1"/>
</dbReference>
<dbReference type="AlphaFoldDB" id="B7JZA2"/>